<dbReference type="AlphaFoldDB" id="A0A5B7ERY8"/>
<sequence>MELLLNVNESWMHNTASSTLLMSEELALSKPEPVNERKDSVNKLTLMETGTKTSRRFLGASTTSLSSPTFTSTFCPVTCVITGTKAMPLYLLLQLTTLGNSTSATRSSIPPSPADLLRMIFVDTSEMSGLAGDFGESREALLESGHVVEAGTSLGFQWRAALNSCTIGRVVSTVWSDRFPWYFLFLSTVHPENAHEKRN</sequence>
<reference evidence="1 2" key="1">
    <citation type="submission" date="2019-05" db="EMBL/GenBank/DDBJ databases">
        <title>Another draft genome of Portunus trituberculatus and its Hox gene families provides insights of decapod evolution.</title>
        <authorList>
            <person name="Jeong J.-H."/>
            <person name="Song I."/>
            <person name="Kim S."/>
            <person name="Choi T."/>
            <person name="Kim D."/>
            <person name="Ryu S."/>
            <person name="Kim W."/>
        </authorList>
    </citation>
    <scope>NUCLEOTIDE SEQUENCE [LARGE SCALE GENOMIC DNA]</scope>
    <source>
        <tissue evidence="1">Muscle</tissue>
    </source>
</reference>
<gene>
    <name evidence="1" type="ORF">E2C01_029623</name>
</gene>
<comment type="caution">
    <text evidence="1">The sequence shown here is derived from an EMBL/GenBank/DDBJ whole genome shotgun (WGS) entry which is preliminary data.</text>
</comment>
<evidence type="ECO:0000313" key="1">
    <source>
        <dbReference type="EMBL" id="MPC36175.1"/>
    </source>
</evidence>
<protein>
    <submittedName>
        <fullName evidence="1">Uncharacterized protein</fullName>
    </submittedName>
</protein>
<name>A0A5B7ERY8_PORTR</name>
<proteinExistence type="predicted"/>
<dbReference type="EMBL" id="VSRR010003442">
    <property type="protein sequence ID" value="MPC36175.1"/>
    <property type="molecule type" value="Genomic_DNA"/>
</dbReference>
<organism evidence="1 2">
    <name type="scientific">Portunus trituberculatus</name>
    <name type="common">Swimming crab</name>
    <name type="synonym">Neptunus trituberculatus</name>
    <dbReference type="NCBI Taxonomy" id="210409"/>
    <lineage>
        <taxon>Eukaryota</taxon>
        <taxon>Metazoa</taxon>
        <taxon>Ecdysozoa</taxon>
        <taxon>Arthropoda</taxon>
        <taxon>Crustacea</taxon>
        <taxon>Multicrustacea</taxon>
        <taxon>Malacostraca</taxon>
        <taxon>Eumalacostraca</taxon>
        <taxon>Eucarida</taxon>
        <taxon>Decapoda</taxon>
        <taxon>Pleocyemata</taxon>
        <taxon>Brachyura</taxon>
        <taxon>Eubrachyura</taxon>
        <taxon>Portunoidea</taxon>
        <taxon>Portunidae</taxon>
        <taxon>Portuninae</taxon>
        <taxon>Portunus</taxon>
    </lineage>
</organism>
<accession>A0A5B7ERY8</accession>
<dbReference type="Proteomes" id="UP000324222">
    <property type="component" value="Unassembled WGS sequence"/>
</dbReference>
<keyword evidence="2" id="KW-1185">Reference proteome</keyword>
<evidence type="ECO:0000313" key="2">
    <source>
        <dbReference type="Proteomes" id="UP000324222"/>
    </source>
</evidence>